<dbReference type="AlphaFoldDB" id="A0A1G6L8S5"/>
<reference evidence="2 4" key="2">
    <citation type="submission" date="2019-04" db="EMBL/GenBank/DDBJ databases">
        <title>Draft genome sequence data and analysis of a Fermenting Bacterium, Geotoga petraea strain HO-Geo1, isolated from heavy-oil petroleum reservoir in Russia.</title>
        <authorList>
            <person name="Grouzdev D.S."/>
            <person name="Semenova E.M."/>
            <person name="Sokolova D.S."/>
            <person name="Tourova T.P."/>
            <person name="Poltaraus A.B."/>
            <person name="Nazina T.N."/>
        </authorList>
    </citation>
    <scope>NUCLEOTIDE SEQUENCE [LARGE SCALE GENOMIC DNA]</scope>
    <source>
        <strain evidence="2 4">HO-Geo1</strain>
    </source>
</reference>
<accession>A0A1G6L8S5</accession>
<dbReference type="OrthoDB" id="9978585at2"/>
<dbReference type="RefSeq" id="WP_091403337.1">
    <property type="nucleotide sequence ID" value="NZ_FMYV01000003.1"/>
</dbReference>
<evidence type="ECO:0000313" key="1">
    <source>
        <dbReference type="EMBL" id="SDC38936.1"/>
    </source>
</evidence>
<dbReference type="EMBL" id="SRME01000001">
    <property type="protein sequence ID" value="TGG88858.1"/>
    <property type="molecule type" value="Genomic_DNA"/>
</dbReference>
<sequence length="185" mass="21949">MYNIYLIDDKKNIVNINGKIVGYFGLDGNLHDNSSKFLDFRIGKYGKVFDKDENVVGSLENKVLCFLKQFDPYAMEDENILIRDYESLEFDNPYLEKRTVRIQEILDSFENYDKIPFEITKNKIKIDLSEPTEAEEILKSLLEKKYNEDPLEMFKPQEFDDPYNLGEDEEYYDPIAEFKESKENK</sequence>
<evidence type="ECO:0000313" key="3">
    <source>
        <dbReference type="Proteomes" id="UP000199322"/>
    </source>
</evidence>
<dbReference type="STRING" id="28234.SAMN04488588_1031"/>
<evidence type="ECO:0000313" key="2">
    <source>
        <dbReference type="EMBL" id="TGG88858.1"/>
    </source>
</evidence>
<dbReference type="Proteomes" id="UP000199322">
    <property type="component" value="Unassembled WGS sequence"/>
</dbReference>
<proteinExistence type="predicted"/>
<keyword evidence="3" id="KW-1185">Reference proteome</keyword>
<dbReference type="EMBL" id="FMYV01000003">
    <property type="protein sequence ID" value="SDC38936.1"/>
    <property type="molecule type" value="Genomic_DNA"/>
</dbReference>
<evidence type="ECO:0000313" key="4">
    <source>
        <dbReference type="Proteomes" id="UP000297288"/>
    </source>
</evidence>
<dbReference type="Proteomes" id="UP000297288">
    <property type="component" value="Unassembled WGS sequence"/>
</dbReference>
<name>A0A1G6L8S5_9BACT</name>
<gene>
    <name evidence="2" type="ORF">E4650_01290</name>
    <name evidence="1" type="ORF">SAMN04488588_1031</name>
</gene>
<reference evidence="1 3" key="1">
    <citation type="submission" date="2016-10" db="EMBL/GenBank/DDBJ databases">
        <authorList>
            <person name="de Groot N.N."/>
        </authorList>
    </citation>
    <scope>NUCLEOTIDE SEQUENCE [LARGE SCALE GENOMIC DNA]</scope>
    <source>
        <strain evidence="1 3">WG14</strain>
    </source>
</reference>
<protein>
    <submittedName>
        <fullName evidence="1">Uncharacterized protein</fullName>
    </submittedName>
</protein>
<organism evidence="1 3">
    <name type="scientific">Geotoga petraea</name>
    <dbReference type="NCBI Taxonomy" id="28234"/>
    <lineage>
        <taxon>Bacteria</taxon>
        <taxon>Thermotogati</taxon>
        <taxon>Thermotogota</taxon>
        <taxon>Thermotogae</taxon>
        <taxon>Petrotogales</taxon>
        <taxon>Petrotogaceae</taxon>
        <taxon>Geotoga</taxon>
    </lineage>
</organism>